<dbReference type="GO" id="GO:0070646">
    <property type="term" value="P:protein modification by small protein removal"/>
    <property type="evidence" value="ECO:0007669"/>
    <property type="project" value="TreeGrafter"/>
</dbReference>
<keyword evidence="9" id="KW-1185">Reference proteome</keyword>
<feature type="domain" description="PPPDE" evidence="7">
    <location>
        <begin position="4"/>
        <end position="146"/>
    </location>
</feature>
<dbReference type="SMART" id="SM01179">
    <property type="entry name" value="DUF862"/>
    <property type="match status" value="1"/>
</dbReference>
<evidence type="ECO:0000256" key="4">
    <source>
        <dbReference type="ARBA" id="ARBA00022801"/>
    </source>
</evidence>
<name>A0A8K0F0J6_BRALA</name>
<dbReference type="EMBL" id="OV696694">
    <property type="protein sequence ID" value="CAH1273010.1"/>
    <property type="molecule type" value="Genomic_DNA"/>
</dbReference>
<keyword evidence="3" id="KW-0645">Protease</keyword>
<dbReference type="Pfam" id="PF08324">
    <property type="entry name" value="PUL"/>
    <property type="match status" value="1"/>
</dbReference>
<sequence length="555" mass="60545">MSGSPVKLYVYDLSRGMARSMSLPLLGRQIDGIWHTAIVVFEEEFFFGGGGIESCAPGGTILGPPGSVHDLGVTQITREIFTDYLSELGSSTFSGETYHLLQHNCNNFSSEVAQFLTGNDVPGHITNLPNEMLATPFGQMIRPMIESMSVSPGGGQPVGGPPSWRVREPAGSSPWAPQSNSGQTPSAQGSNSAQTQSQSTQAKQKSRKGDREAIVLKDVKIAGVAASLREKVLPSLTEAERKSVEQFCDYLQNQNGMQFNREVVRILGRCLLNETLSQEAKLPVVQALQAAVIRPEVQGALLSADTHSPVVVFLHRFDTLQPLMLQVAATKMLSNICSDQGSHDWLLRTQQGPMGGEQVVNQQVVVKATVTGLLSEETDLRKNATVLVYNLCLGQVTEDSAVELASALLQCLGETVPEPEGETYMYYTLIQIWLYCYCTSASPTVICMISLHFALALLNGTIHIKHTFQPCDILLAKLFWKIEIIKLQFVIYVICHTCLCICISAFRSLSSLVQLMTSFTQVSGLAQAIGVDLSPYSTQSDRLKSLCQQYQQLAS</sequence>
<dbReference type="OrthoDB" id="21221at2759"/>
<dbReference type="InterPro" id="IPR008580">
    <property type="entry name" value="PPPDE_dom"/>
</dbReference>
<dbReference type="InterPro" id="IPR042266">
    <property type="entry name" value="PPPDE_sf"/>
</dbReference>
<dbReference type="InterPro" id="IPR011989">
    <property type="entry name" value="ARM-like"/>
</dbReference>
<dbReference type="PANTHER" id="PTHR12378">
    <property type="entry name" value="DESUMOYLATING ISOPEPTIDASE"/>
    <property type="match status" value="1"/>
</dbReference>
<dbReference type="GO" id="GO:0006508">
    <property type="term" value="P:proteolysis"/>
    <property type="evidence" value="ECO:0007669"/>
    <property type="project" value="UniProtKB-KW"/>
</dbReference>
<keyword evidence="4" id="KW-0378">Hydrolase</keyword>
<feature type="compositionally biased region" description="Polar residues" evidence="6">
    <location>
        <begin position="175"/>
        <end position="185"/>
    </location>
</feature>
<proteinExistence type="inferred from homology"/>
<dbReference type="Gene3D" id="3.90.1720.30">
    <property type="entry name" value="PPPDE domains"/>
    <property type="match status" value="1"/>
</dbReference>
<comment type="catalytic activity">
    <reaction evidence="5">
        <text>S-hexadecanoyl-L-cysteinyl-[protein] + H2O = L-cysteinyl-[protein] + hexadecanoate + H(+)</text>
        <dbReference type="Rhea" id="RHEA:19233"/>
        <dbReference type="Rhea" id="RHEA-COMP:10131"/>
        <dbReference type="Rhea" id="RHEA-COMP:11032"/>
        <dbReference type="ChEBI" id="CHEBI:7896"/>
        <dbReference type="ChEBI" id="CHEBI:15377"/>
        <dbReference type="ChEBI" id="CHEBI:15378"/>
        <dbReference type="ChEBI" id="CHEBI:29950"/>
        <dbReference type="ChEBI" id="CHEBI:74151"/>
        <dbReference type="EC" id="3.1.2.22"/>
    </reaction>
    <physiologicalReaction direction="left-to-right" evidence="5">
        <dbReference type="Rhea" id="RHEA:19234"/>
    </physiologicalReaction>
</comment>
<dbReference type="SUPFAM" id="SSF48371">
    <property type="entry name" value="ARM repeat"/>
    <property type="match status" value="1"/>
</dbReference>
<dbReference type="GO" id="GO:0008474">
    <property type="term" value="F:palmitoyl-(protein) hydrolase activity"/>
    <property type="evidence" value="ECO:0007669"/>
    <property type="project" value="UniProtKB-EC"/>
</dbReference>
<dbReference type="EC" id="3.1.2.22" evidence="2"/>
<feature type="region of interest" description="Disordered" evidence="6">
    <location>
        <begin position="147"/>
        <end position="210"/>
    </location>
</feature>
<comment type="similarity">
    <text evidence="1">Belongs to the DeSI family.</text>
</comment>
<evidence type="ECO:0000256" key="1">
    <source>
        <dbReference type="ARBA" id="ARBA00008140"/>
    </source>
</evidence>
<accession>A0A8K0F0J6</accession>
<dbReference type="GO" id="GO:0008233">
    <property type="term" value="F:peptidase activity"/>
    <property type="evidence" value="ECO:0007669"/>
    <property type="project" value="UniProtKB-KW"/>
</dbReference>
<dbReference type="InterPro" id="IPR016024">
    <property type="entry name" value="ARM-type_fold"/>
</dbReference>
<dbReference type="Proteomes" id="UP000838412">
    <property type="component" value="Chromosome 9"/>
</dbReference>
<organism evidence="8 9">
    <name type="scientific">Branchiostoma lanceolatum</name>
    <name type="common">Common lancelet</name>
    <name type="synonym">Amphioxus lanceolatum</name>
    <dbReference type="NCBI Taxonomy" id="7740"/>
    <lineage>
        <taxon>Eukaryota</taxon>
        <taxon>Metazoa</taxon>
        <taxon>Chordata</taxon>
        <taxon>Cephalochordata</taxon>
        <taxon>Leptocardii</taxon>
        <taxon>Amphioxiformes</taxon>
        <taxon>Branchiostomatidae</taxon>
        <taxon>Branchiostoma</taxon>
    </lineage>
</organism>
<reference evidence="8" key="1">
    <citation type="submission" date="2022-01" db="EMBL/GenBank/DDBJ databases">
        <authorList>
            <person name="Braso-Vives M."/>
        </authorList>
    </citation>
    <scope>NUCLEOTIDE SEQUENCE</scope>
</reference>
<evidence type="ECO:0000256" key="2">
    <source>
        <dbReference type="ARBA" id="ARBA00012423"/>
    </source>
</evidence>
<dbReference type="PROSITE" id="PS51858">
    <property type="entry name" value="PPPDE"/>
    <property type="match status" value="1"/>
</dbReference>
<dbReference type="Gene3D" id="1.25.10.10">
    <property type="entry name" value="Leucine-rich Repeat Variant"/>
    <property type="match status" value="1"/>
</dbReference>
<protein>
    <recommendedName>
        <fullName evidence="2">palmitoyl-protein hydrolase</fullName>
        <ecNumber evidence="2">3.1.2.22</ecNumber>
    </recommendedName>
</protein>
<dbReference type="Pfam" id="PF05903">
    <property type="entry name" value="Peptidase_C97"/>
    <property type="match status" value="1"/>
</dbReference>
<dbReference type="AlphaFoldDB" id="A0A8K0F0J6"/>
<evidence type="ECO:0000313" key="9">
    <source>
        <dbReference type="Proteomes" id="UP000838412"/>
    </source>
</evidence>
<evidence type="ECO:0000259" key="7">
    <source>
        <dbReference type="PROSITE" id="PS51858"/>
    </source>
</evidence>
<evidence type="ECO:0000256" key="5">
    <source>
        <dbReference type="ARBA" id="ARBA00047409"/>
    </source>
</evidence>
<evidence type="ECO:0000313" key="8">
    <source>
        <dbReference type="EMBL" id="CAH1273010.1"/>
    </source>
</evidence>
<feature type="compositionally biased region" description="Low complexity" evidence="6">
    <location>
        <begin position="186"/>
        <end position="203"/>
    </location>
</feature>
<evidence type="ECO:0000256" key="6">
    <source>
        <dbReference type="SAM" id="MobiDB-lite"/>
    </source>
</evidence>
<gene>
    <name evidence="8" type="primary">DESI1</name>
    <name evidence="8" type="ORF">BLAG_LOCUS24490</name>
</gene>
<evidence type="ECO:0000256" key="3">
    <source>
        <dbReference type="ARBA" id="ARBA00022670"/>
    </source>
</evidence>
<dbReference type="PANTHER" id="PTHR12378:SF7">
    <property type="entry name" value="DESUMOYLATING ISOPEPTIDASE 1"/>
    <property type="match status" value="1"/>
</dbReference>
<dbReference type="InterPro" id="IPR013535">
    <property type="entry name" value="PUL_dom"/>
</dbReference>